<proteinExistence type="predicted"/>
<dbReference type="AlphaFoldDB" id="A0A8E1RUK8"/>
<evidence type="ECO:0000313" key="2">
    <source>
        <dbReference type="EMBL" id="KTS65265.1"/>
    </source>
</evidence>
<sequence>MKGNPLSQLMLKGCWVEDLAFNTEQSVLVTVERERLVIEILLRFGLAGKKSRPFLGPGFLL</sequence>
<dbReference type="Pfam" id="PF08845">
    <property type="entry name" value="SymE_toxin"/>
    <property type="match status" value="1"/>
</dbReference>
<comment type="caution">
    <text evidence="2">The sequence shown here is derived from an EMBL/GenBank/DDBJ whole genome shotgun (WGS) entry which is preliminary data.</text>
</comment>
<dbReference type="GO" id="GO:0016788">
    <property type="term" value="F:hydrolase activity, acting on ester bonds"/>
    <property type="evidence" value="ECO:0007669"/>
    <property type="project" value="InterPro"/>
</dbReference>
<dbReference type="Proteomes" id="UP000071979">
    <property type="component" value="Unassembled WGS sequence"/>
</dbReference>
<evidence type="ECO:0000259" key="1">
    <source>
        <dbReference type="Pfam" id="PF08845"/>
    </source>
</evidence>
<dbReference type="EMBL" id="LDSE01000045">
    <property type="protein sequence ID" value="KTS65265.1"/>
    <property type="molecule type" value="Genomic_DNA"/>
</dbReference>
<gene>
    <name evidence="2" type="ORF">SA3R_21175</name>
</gene>
<evidence type="ECO:0000313" key="3">
    <source>
        <dbReference type="Proteomes" id="UP000071979"/>
    </source>
</evidence>
<dbReference type="GO" id="GO:0016070">
    <property type="term" value="P:RNA metabolic process"/>
    <property type="evidence" value="ECO:0007669"/>
    <property type="project" value="InterPro"/>
</dbReference>
<dbReference type="GO" id="GO:0005737">
    <property type="term" value="C:cytoplasm"/>
    <property type="evidence" value="ECO:0007669"/>
    <property type="project" value="InterPro"/>
</dbReference>
<protein>
    <recommendedName>
        <fullName evidence="1">Toxin SymE-like domain-containing protein</fullName>
    </recommendedName>
</protein>
<dbReference type="InterPro" id="IPR014944">
    <property type="entry name" value="Toxin_SymE-like"/>
</dbReference>
<accession>A0A8E1RUK8</accession>
<name>A0A8E1RUK8_9GAMM</name>
<feature type="domain" description="Toxin SymE-like" evidence="1">
    <location>
        <begin position="5"/>
        <end position="39"/>
    </location>
</feature>
<reference evidence="2 3" key="1">
    <citation type="journal article" date="2016" name="Front. Microbiol.">
        <title>Genomic Resource of Rice Seed Associated Bacteria.</title>
        <authorList>
            <person name="Midha S."/>
            <person name="Bansal K."/>
            <person name="Sharma S."/>
            <person name="Kumar N."/>
            <person name="Patil P.P."/>
            <person name="Chaudhry V."/>
            <person name="Patil P.B."/>
        </authorList>
    </citation>
    <scope>NUCLEOTIDE SEQUENCE [LARGE SCALE GENOMIC DNA]</scope>
    <source>
        <strain evidence="2 3">SA3</strain>
    </source>
</reference>
<dbReference type="GO" id="GO:0003723">
    <property type="term" value="F:RNA binding"/>
    <property type="evidence" value="ECO:0007669"/>
    <property type="project" value="InterPro"/>
</dbReference>
<organism evidence="2 3">
    <name type="scientific">Pantoea dispersa</name>
    <dbReference type="NCBI Taxonomy" id="59814"/>
    <lineage>
        <taxon>Bacteria</taxon>
        <taxon>Pseudomonadati</taxon>
        <taxon>Pseudomonadota</taxon>
        <taxon>Gammaproteobacteria</taxon>
        <taxon>Enterobacterales</taxon>
        <taxon>Erwiniaceae</taxon>
        <taxon>Pantoea</taxon>
    </lineage>
</organism>